<sequence>MPLNGTQVVRRALPPPAAVRKFLNFNNVVVKADFLTRTKKKAAGMRKLALFFLCFSLVIVAVDPQPSATYVVGTGTITPWSMSVDPSSGDLYVADMPRNRVLRYTEDNGFTSAVSVLGQPNITTVLVSVLPTPSSLYNPQDLFIDSQLYLWVADTNNQRVLRFSPSSKTQNGSNADGVFGQPNFSSQNIDYPQESAATLAGPTSVFVDSEGTLWVSDMGNNRVLRLLNALNRANGSAADTELCQPSFNVSYEGCSPSMANGTGVVTVSPQGEVFVTDQNNNRVVRENLQA</sequence>
<feature type="compositionally biased region" description="Polar residues" evidence="1">
    <location>
        <begin position="164"/>
        <end position="174"/>
    </location>
</feature>
<accession>A0A8J7YUK8</accession>
<evidence type="ECO:0000313" key="2">
    <source>
        <dbReference type="EMBL" id="MBX8644969.1"/>
    </source>
</evidence>
<protein>
    <submittedName>
        <fullName evidence="2">NHL repeat-containing protein</fullName>
    </submittedName>
</protein>
<evidence type="ECO:0000313" key="3">
    <source>
        <dbReference type="Proteomes" id="UP000750197"/>
    </source>
</evidence>
<reference evidence="2" key="1">
    <citation type="submission" date="2021-05" db="EMBL/GenBank/DDBJ databases">
        <title>Genomic insights into ecological role and evolution of a novel Thermoplasmata order Candidatus Sysuiplasmatales.</title>
        <authorList>
            <person name="Yuan Y."/>
        </authorList>
    </citation>
    <scope>NUCLEOTIDE SEQUENCE</scope>
    <source>
        <strain evidence="2">TUT19-bin139</strain>
    </source>
</reference>
<dbReference type="Proteomes" id="UP000750197">
    <property type="component" value="Unassembled WGS sequence"/>
</dbReference>
<dbReference type="SUPFAM" id="SSF63829">
    <property type="entry name" value="Calcium-dependent phosphotriesterase"/>
    <property type="match status" value="1"/>
</dbReference>
<dbReference type="CDD" id="cd05819">
    <property type="entry name" value="NHL"/>
    <property type="match status" value="1"/>
</dbReference>
<dbReference type="Gene3D" id="2.40.10.500">
    <property type="match status" value="1"/>
</dbReference>
<dbReference type="InterPro" id="IPR051344">
    <property type="entry name" value="Vgb"/>
</dbReference>
<gene>
    <name evidence="2" type="ORF">KIY12_09680</name>
</gene>
<dbReference type="AlphaFoldDB" id="A0A8J7YUK8"/>
<dbReference type="PANTHER" id="PTHR40274">
    <property type="entry name" value="VIRGINIAMYCIN B LYASE"/>
    <property type="match status" value="1"/>
</dbReference>
<dbReference type="InterPro" id="IPR011042">
    <property type="entry name" value="6-blade_b-propeller_TolB-like"/>
</dbReference>
<name>A0A8J7YUK8_9ARCH</name>
<evidence type="ECO:0000256" key="1">
    <source>
        <dbReference type="SAM" id="MobiDB-lite"/>
    </source>
</evidence>
<feature type="region of interest" description="Disordered" evidence="1">
    <location>
        <begin position="164"/>
        <end position="184"/>
    </location>
</feature>
<proteinExistence type="predicted"/>
<dbReference type="PANTHER" id="PTHR40274:SF3">
    <property type="entry name" value="VIRGINIAMYCIN B LYASE"/>
    <property type="match status" value="1"/>
</dbReference>
<comment type="caution">
    <text evidence="2">The sequence shown here is derived from an EMBL/GenBank/DDBJ whole genome shotgun (WGS) entry which is preliminary data.</text>
</comment>
<dbReference type="EMBL" id="JAHEAC010000136">
    <property type="protein sequence ID" value="MBX8644969.1"/>
    <property type="molecule type" value="Genomic_DNA"/>
</dbReference>
<dbReference type="Gene3D" id="2.120.10.30">
    <property type="entry name" value="TolB, C-terminal domain"/>
    <property type="match status" value="1"/>
</dbReference>
<organism evidence="2 3">
    <name type="scientific">Candidatus Sysuiplasma superficiale</name>
    <dbReference type="NCBI Taxonomy" id="2823368"/>
    <lineage>
        <taxon>Archaea</taxon>
        <taxon>Methanobacteriati</taxon>
        <taxon>Thermoplasmatota</taxon>
        <taxon>Thermoplasmata</taxon>
        <taxon>Candidatus Sysuiplasmatales</taxon>
        <taxon>Candidatus Sysuiplasmataceae</taxon>
        <taxon>Candidatus Sysuiplasma</taxon>
    </lineage>
</organism>